<comment type="similarity">
    <text evidence="1 4">Belongs to the alpha-carbonic anhydrase family.</text>
</comment>
<dbReference type="SUPFAM" id="SSF51069">
    <property type="entry name" value="Carbonic anhydrase"/>
    <property type="match status" value="1"/>
</dbReference>
<dbReference type="AlphaFoldDB" id="A0A0P8YLL0"/>
<evidence type="ECO:0000259" key="5">
    <source>
        <dbReference type="PROSITE" id="PS51144"/>
    </source>
</evidence>
<keyword evidence="2 4" id="KW-0479">Metal-binding</keyword>
<evidence type="ECO:0000256" key="3">
    <source>
        <dbReference type="ARBA" id="ARBA00022833"/>
    </source>
</evidence>
<evidence type="ECO:0000256" key="1">
    <source>
        <dbReference type="ARBA" id="ARBA00010718"/>
    </source>
</evidence>
<feature type="domain" description="Alpha-carbonic anhydrase" evidence="5">
    <location>
        <begin position="1"/>
        <end position="198"/>
    </location>
</feature>
<dbReference type="InterPro" id="IPR001148">
    <property type="entry name" value="CA_dom"/>
</dbReference>
<keyword evidence="3 4" id="KW-0862">Zinc</keyword>
<dbReference type="SMART" id="SM01057">
    <property type="entry name" value="Carb_anhydrase"/>
    <property type="match status" value="1"/>
</dbReference>
<gene>
    <name evidence="6" type="primary">Dana\GF18008</name>
    <name evidence="6" type="synonym">dana_GLEANR_19268</name>
    <name evidence="6" type="ORF">GF18008</name>
</gene>
<comment type="cofactor">
    <cofactor evidence="4">
        <name>Zn(2+)</name>
        <dbReference type="ChEBI" id="CHEBI:29105"/>
    </cofactor>
</comment>
<dbReference type="InterPro" id="IPR036398">
    <property type="entry name" value="CA_dom_sf"/>
</dbReference>
<dbReference type="EC" id="4.2.1.1" evidence="4"/>
<evidence type="ECO:0000313" key="6">
    <source>
        <dbReference type="EMBL" id="KPU79750.1"/>
    </source>
</evidence>
<dbReference type="PROSITE" id="PS00162">
    <property type="entry name" value="ALPHA_CA_1"/>
    <property type="match status" value="1"/>
</dbReference>
<sequence>MRIPKTVEGEQPSVCISTEVGHIFEAQQLHFHWGSEQSRGSEHNLDGEFYDGEMHIVHKNATYETNNEAGRHPNGFAVLAIMLRNLKPPENESLALNEIFNQVSEISEVESTQNLGKSIALEDLFGGMDTGRYLTYQGSLTTPPCAEAVLWFVFQTPLDIPHELWQNFWQLRNSQGQRVLNTYRVLQDDHDRTVYLSEGKSTSQGTEI</sequence>
<proteinExistence type="inferred from homology"/>
<dbReference type="Gene3D" id="3.10.200.10">
    <property type="entry name" value="Alpha carbonic anhydrase"/>
    <property type="match status" value="1"/>
</dbReference>
<accession>A0A0P8YLL0</accession>
<dbReference type="OrthoDB" id="429145at2759"/>
<organism evidence="6 7">
    <name type="scientific">Drosophila ananassae</name>
    <name type="common">Fruit fly</name>
    <dbReference type="NCBI Taxonomy" id="7217"/>
    <lineage>
        <taxon>Eukaryota</taxon>
        <taxon>Metazoa</taxon>
        <taxon>Ecdysozoa</taxon>
        <taxon>Arthropoda</taxon>
        <taxon>Hexapoda</taxon>
        <taxon>Insecta</taxon>
        <taxon>Pterygota</taxon>
        <taxon>Neoptera</taxon>
        <taxon>Endopterygota</taxon>
        <taxon>Diptera</taxon>
        <taxon>Brachycera</taxon>
        <taxon>Muscomorpha</taxon>
        <taxon>Ephydroidea</taxon>
        <taxon>Drosophilidae</taxon>
        <taxon>Drosophila</taxon>
        <taxon>Sophophora</taxon>
    </lineage>
</organism>
<dbReference type="PANTHER" id="PTHR18952">
    <property type="entry name" value="CARBONIC ANHYDRASE"/>
    <property type="match status" value="1"/>
</dbReference>
<comment type="catalytic activity">
    <reaction evidence="4">
        <text>hydrogencarbonate + H(+) = CO2 + H2O</text>
        <dbReference type="Rhea" id="RHEA:10748"/>
        <dbReference type="ChEBI" id="CHEBI:15377"/>
        <dbReference type="ChEBI" id="CHEBI:15378"/>
        <dbReference type="ChEBI" id="CHEBI:16526"/>
        <dbReference type="ChEBI" id="CHEBI:17544"/>
        <dbReference type="EC" id="4.2.1.1"/>
    </reaction>
</comment>
<evidence type="ECO:0000256" key="2">
    <source>
        <dbReference type="ARBA" id="ARBA00022723"/>
    </source>
</evidence>
<dbReference type="GO" id="GO:0008270">
    <property type="term" value="F:zinc ion binding"/>
    <property type="evidence" value="ECO:0007669"/>
    <property type="project" value="UniProtKB-UniRule"/>
</dbReference>
<evidence type="ECO:0000256" key="4">
    <source>
        <dbReference type="RuleBase" id="RU367011"/>
    </source>
</evidence>
<dbReference type="PROSITE" id="PS51144">
    <property type="entry name" value="ALPHA_CA_2"/>
    <property type="match status" value="1"/>
</dbReference>
<dbReference type="PANTHER" id="PTHR18952:SF137">
    <property type="entry name" value="CARBONIC ANHYDRASE"/>
    <property type="match status" value="1"/>
</dbReference>
<keyword evidence="4 6" id="KW-0456">Lyase</keyword>
<dbReference type="GO" id="GO:0004089">
    <property type="term" value="F:carbonate dehydratase activity"/>
    <property type="evidence" value="ECO:0007669"/>
    <property type="project" value="UniProtKB-UniRule"/>
</dbReference>
<dbReference type="CDD" id="cd00326">
    <property type="entry name" value="alpha_CA"/>
    <property type="match status" value="1"/>
</dbReference>
<name>A0A0P8YLL0_DROAN</name>
<dbReference type="Proteomes" id="UP000007801">
    <property type="component" value="Unassembled WGS sequence"/>
</dbReference>
<dbReference type="InterPro" id="IPR023561">
    <property type="entry name" value="Carbonic_anhydrase_a-class"/>
</dbReference>
<keyword evidence="7" id="KW-1185">Reference proteome</keyword>
<dbReference type="GO" id="GO:0005737">
    <property type="term" value="C:cytoplasm"/>
    <property type="evidence" value="ECO:0007669"/>
    <property type="project" value="TreeGrafter"/>
</dbReference>
<dbReference type="CTD" id="42965"/>
<protein>
    <recommendedName>
        <fullName evidence="4">Carbonic anhydrase</fullName>
        <ecNumber evidence="4">4.2.1.1</ecNumber>
    </recommendedName>
</protein>
<dbReference type="EMBL" id="CH902617">
    <property type="protein sequence ID" value="KPU79750.1"/>
    <property type="molecule type" value="Genomic_DNA"/>
</dbReference>
<reference evidence="6 7" key="1">
    <citation type="journal article" date="2007" name="Nature">
        <title>Evolution of genes and genomes on the Drosophila phylogeny.</title>
        <authorList>
            <consortium name="Drosophila 12 Genomes Consortium"/>
            <person name="Clark A.G."/>
            <person name="Eisen M.B."/>
            <person name="Smith D.R."/>
            <person name="Bergman C.M."/>
            <person name="Oliver B."/>
            <person name="Markow T.A."/>
            <person name="Kaufman T.C."/>
            <person name="Kellis M."/>
            <person name="Gelbart W."/>
            <person name="Iyer V.N."/>
            <person name="Pollard D.A."/>
            <person name="Sackton T.B."/>
            <person name="Larracuente A.M."/>
            <person name="Singh N.D."/>
            <person name="Abad J.P."/>
            <person name="Abt D.N."/>
            <person name="Adryan B."/>
            <person name="Aguade M."/>
            <person name="Akashi H."/>
            <person name="Anderson W.W."/>
            <person name="Aquadro C.F."/>
            <person name="Ardell D.H."/>
            <person name="Arguello R."/>
            <person name="Artieri C.G."/>
            <person name="Barbash D.A."/>
            <person name="Barker D."/>
            <person name="Barsanti P."/>
            <person name="Batterham P."/>
            <person name="Batzoglou S."/>
            <person name="Begun D."/>
            <person name="Bhutkar A."/>
            <person name="Blanco E."/>
            <person name="Bosak S.A."/>
            <person name="Bradley R.K."/>
            <person name="Brand A.D."/>
            <person name="Brent M.R."/>
            <person name="Brooks A.N."/>
            <person name="Brown R.H."/>
            <person name="Butlin R.K."/>
            <person name="Caggese C."/>
            <person name="Calvi B.R."/>
            <person name="Bernardo de Carvalho A."/>
            <person name="Caspi A."/>
            <person name="Castrezana S."/>
            <person name="Celniker S.E."/>
            <person name="Chang J.L."/>
            <person name="Chapple C."/>
            <person name="Chatterji S."/>
            <person name="Chinwalla A."/>
            <person name="Civetta A."/>
            <person name="Clifton S.W."/>
            <person name="Comeron J.M."/>
            <person name="Costello J.C."/>
            <person name="Coyne J.A."/>
            <person name="Daub J."/>
            <person name="David R.G."/>
            <person name="Delcher A.L."/>
            <person name="Delehaunty K."/>
            <person name="Do C.B."/>
            <person name="Ebling H."/>
            <person name="Edwards K."/>
            <person name="Eickbush T."/>
            <person name="Evans J.D."/>
            <person name="Filipski A."/>
            <person name="Findeiss S."/>
            <person name="Freyhult E."/>
            <person name="Fulton L."/>
            <person name="Fulton R."/>
            <person name="Garcia A.C."/>
            <person name="Gardiner A."/>
            <person name="Garfield D.A."/>
            <person name="Garvin B.E."/>
            <person name="Gibson G."/>
            <person name="Gilbert D."/>
            <person name="Gnerre S."/>
            <person name="Godfrey J."/>
            <person name="Good R."/>
            <person name="Gotea V."/>
            <person name="Gravely B."/>
            <person name="Greenberg A.J."/>
            <person name="Griffiths-Jones S."/>
            <person name="Gross S."/>
            <person name="Guigo R."/>
            <person name="Gustafson E.A."/>
            <person name="Haerty W."/>
            <person name="Hahn M.W."/>
            <person name="Halligan D.L."/>
            <person name="Halpern A.L."/>
            <person name="Halter G.M."/>
            <person name="Han M.V."/>
            <person name="Heger A."/>
            <person name="Hillier L."/>
            <person name="Hinrichs A.S."/>
            <person name="Holmes I."/>
            <person name="Hoskins R.A."/>
            <person name="Hubisz M.J."/>
            <person name="Hultmark D."/>
            <person name="Huntley M.A."/>
            <person name="Jaffe D.B."/>
            <person name="Jagadeeshan S."/>
            <person name="Jeck W.R."/>
            <person name="Johnson J."/>
            <person name="Jones C.D."/>
            <person name="Jordan W.C."/>
            <person name="Karpen G.H."/>
            <person name="Kataoka E."/>
            <person name="Keightley P.D."/>
            <person name="Kheradpour P."/>
            <person name="Kirkness E.F."/>
            <person name="Koerich L.B."/>
            <person name="Kristiansen K."/>
            <person name="Kudrna D."/>
            <person name="Kulathinal R.J."/>
            <person name="Kumar S."/>
            <person name="Kwok R."/>
            <person name="Lander E."/>
            <person name="Langley C.H."/>
            <person name="Lapoint R."/>
            <person name="Lazzaro B.P."/>
            <person name="Lee S.J."/>
            <person name="Levesque L."/>
            <person name="Li R."/>
            <person name="Lin C.F."/>
            <person name="Lin M.F."/>
            <person name="Lindblad-Toh K."/>
            <person name="Llopart A."/>
            <person name="Long M."/>
            <person name="Low L."/>
            <person name="Lozovsky E."/>
            <person name="Lu J."/>
            <person name="Luo M."/>
            <person name="Machado C.A."/>
            <person name="Makalowski W."/>
            <person name="Marzo M."/>
            <person name="Matsuda M."/>
            <person name="Matzkin L."/>
            <person name="McAllister B."/>
            <person name="McBride C.S."/>
            <person name="McKernan B."/>
            <person name="McKernan K."/>
            <person name="Mendez-Lago M."/>
            <person name="Minx P."/>
            <person name="Mollenhauer M.U."/>
            <person name="Montooth K."/>
            <person name="Mount S.M."/>
            <person name="Mu X."/>
            <person name="Myers E."/>
            <person name="Negre B."/>
            <person name="Newfeld S."/>
            <person name="Nielsen R."/>
            <person name="Noor M.A."/>
            <person name="O'Grady P."/>
            <person name="Pachter L."/>
            <person name="Papaceit M."/>
            <person name="Parisi M.J."/>
            <person name="Parisi M."/>
            <person name="Parts L."/>
            <person name="Pedersen J.S."/>
            <person name="Pesole G."/>
            <person name="Phillippy A.M."/>
            <person name="Ponting C.P."/>
            <person name="Pop M."/>
            <person name="Porcelli D."/>
            <person name="Powell J.R."/>
            <person name="Prohaska S."/>
            <person name="Pruitt K."/>
            <person name="Puig M."/>
            <person name="Quesneville H."/>
            <person name="Ram K.R."/>
            <person name="Rand D."/>
            <person name="Rasmussen M.D."/>
            <person name="Reed L.K."/>
            <person name="Reenan R."/>
            <person name="Reily A."/>
            <person name="Remington K.A."/>
            <person name="Rieger T.T."/>
            <person name="Ritchie M.G."/>
            <person name="Robin C."/>
            <person name="Rogers Y.H."/>
            <person name="Rohde C."/>
            <person name="Rozas J."/>
            <person name="Rubenfield M.J."/>
            <person name="Ruiz A."/>
            <person name="Russo S."/>
            <person name="Salzberg S.L."/>
            <person name="Sanchez-Gracia A."/>
            <person name="Saranga D.J."/>
            <person name="Sato H."/>
            <person name="Schaeffer S.W."/>
            <person name="Schatz M.C."/>
            <person name="Schlenke T."/>
            <person name="Schwartz R."/>
            <person name="Segarra C."/>
            <person name="Singh R.S."/>
            <person name="Sirot L."/>
            <person name="Sirota M."/>
            <person name="Sisneros N.B."/>
            <person name="Smith C.D."/>
            <person name="Smith T.F."/>
            <person name="Spieth J."/>
            <person name="Stage D.E."/>
            <person name="Stark A."/>
            <person name="Stephan W."/>
            <person name="Strausberg R.L."/>
            <person name="Strempel S."/>
            <person name="Sturgill D."/>
            <person name="Sutton G."/>
            <person name="Sutton G.G."/>
            <person name="Tao W."/>
            <person name="Teichmann S."/>
            <person name="Tobari Y.N."/>
            <person name="Tomimura Y."/>
            <person name="Tsolas J.M."/>
            <person name="Valente V.L."/>
            <person name="Venter E."/>
            <person name="Venter J.C."/>
            <person name="Vicario S."/>
            <person name="Vieira F.G."/>
            <person name="Vilella A.J."/>
            <person name="Villasante A."/>
            <person name="Walenz B."/>
            <person name="Wang J."/>
            <person name="Wasserman M."/>
            <person name="Watts T."/>
            <person name="Wilson D."/>
            <person name="Wilson R.K."/>
            <person name="Wing R.A."/>
            <person name="Wolfner M.F."/>
            <person name="Wong A."/>
            <person name="Wong G.K."/>
            <person name="Wu C.I."/>
            <person name="Wu G."/>
            <person name="Yamamoto D."/>
            <person name="Yang H.P."/>
            <person name="Yang S.P."/>
            <person name="Yorke J.A."/>
            <person name="Yoshida K."/>
            <person name="Zdobnov E."/>
            <person name="Zhang P."/>
            <person name="Zhang Y."/>
            <person name="Zimin A.V."/>
            <person name="Baldwin J."/>
            <person name="Abdouelleil A."/>
            <person name="Abdulkadir J."/>
            <person name="Abebe A."/>
            <person name="Abera B."/>
            <person name="Abreu J."/>
            <person name="Acer S.C."/>
            <person name="Aftuck L."/>
            <person name="Alexander A."/>
            <person name="An P."/>
            <person name="Anderson E."/>
            <person name="Anderson S."/>
            <person name="Arachi H."/>
            <person name="Azer M."/>
            <person name="Bachantsang P."/>
            <person name="Barry A."/>
            <person name="Bayul T."/>
            <person name="Berlin A."/>
            <person name="Bessette D."/>
            <person name="Bloom T."/>
            <person name="Blye J."/>
            <person name="Boguslavskiy L."/>
            <person name="Bonnet C."/>
            <person name="Boukhgalter B."/>
            <person name="Bourzgui I."/>
            <person name="Brown A."/>
            <person name="Cahill P."/>
            <person name="Channer S."/>
            <person name="Cheshatsang Y."/>
            <person name="Chuda L."/>
            <person name="Citroen M."/>
            <person name="Collymore A."/>
            <person name="Cooke P."/>
            <person name="Costello M."/>
            <person name="D'Aco K."/>
            <person name="Daza R."/>
            <person name="De Haan G."/>
            <person name="DeGray S."/>
            <person name="DeMaso C."/>
            <person name="Dhargay N."/>
            <person name="Dooley K."/>
            <person name="Dooley E."/>
            <person name="Doricent M."/>
            <person name="Dorje P."/>
            <person name="Dorjee K."/>
            <person name="Dupes A."/>
            <person name="Elong R."/>
            <person name="Falk J."/>
            <person name="Farina A."/>
            <person name="Faro S."/>
            <person name="Ferguson D."/>
            <person name="Fisher S."/>
            <person name="Foley C.D."/>
            <person name="Franke A."/>
            <person name="Friedrich D."/>
            <person name="Gadbois L."/>
            <person name="Gearin G."/>
            <person name="Gearin C.R."/>
            <person name="Giannoukos G."/>
            <person name="Goode T."/>
            <person name="Graham J."/>
            <person name="Grandbois E."/>
            <person name="Grewal S."/>
            <person name="Gyaltsen K."/>
            <person name="Hafez N."/>
            <person name="Hagos B."/>
            <person name="Hall J."/>
            <person name="Henson C."/>
            <person name="Hollinger A."/>
            <person name="Honan T."/>
            <person name="Huard M.D."/>
            <person name="Hughes L."/>
            <person name="Hurhula B."/>
            <person name="Husby M.E."/>
            <person name="Kamat A."/>
            <person name="Kanga B."/>
            <person name="Kashin S."/>
            <person name="Khazanovich D."/>
            <person name="Kisner P."/>
            <person name="Lance K."/>
            <person name="Lara M."/>
            <person name="Lee W."/>
            <person name="Lennon N."/>
            <person name="Letendre F."/>
            <person name="LeVine R."/>
            <person name="Lipovsky A."/>
            <person name="Liu X."/>
            <person name="Liu J."/>
            <person name="Liu S."/>
            <person name="Lokyitsang T."/>
            <person name="Lokyitsang Y."/>
            <person name="Lubonja R."/>
            <person name="Lui A."/>
            <person name="MacDonald P."/>
            <person name="Magnisalis V."/>
            <person name="Maru K."/>
            <person name="Matthews C."/>
            <person name="McCusker W."/>
            <person name="McDonough S."/>
            <person name="Mehta T."/>
            <person name="Meldrim J."/>
            <person name="Meneus L."/>
            <person name="Mihai O."/>
            <person name="Mihalev A."/>
            <person name="Mihova T."/>
            <person name="Mittelman R."/>
            <person name="Mlenga V."/>
            <person name="Montmayeur A."/>
            <person name="Mulrain L."/>
            <person name="Navidi A."/>
            <person name="Naylor J."/>
            <person name="Negash T."/>
            <person name="Nguyen T."/>
            <person name="Nguyen N."/>
            <person name="Nicol R."/>
            <person name="Norbu C."/>
            <person name="Norbu N."/>
            <person name="Novod N."/>
            <person name="O'Neill B."/>
            <person name="Osman S."/>
            <person name="Markiewicz E."/>
            <person name="Oyono O.L."/>
            <person name="Patti C."/>
            <person name="Phunkhang P."/>
            <person name="Pierre F."/>
            <person name="Priest M."/>
            <person name="Raghuraman S."/>
            <person name="Rege F."/>
            <person name="Reyes R."/>
            <person name="Rise C."/>
            <person name="Rogov P."/>
            <person name="Ross K."/>
            <person name="Ryan E."/>
            <person name="Settipalli S."/>
            <person name="Shea T."/>
            <person name="Sherpa N."/>
            <person name="Shi L."/>
            <person name="Shih D."/>
            <person name="Sparrow T."/>
            <person name="Spaulding J."/>
            <person name="Stalker J."/>
            <person name="Stange-Thomann N."/>
            <person name="Stavropoulos S."/>
            <person name="Stone C."/>
            <person name="Strader C."/>
            <person name="Tesfaye S."/>
            <person name="Thomson T."/>
            <person name="Thoulutsang Y."/>
            <person name="Thoulutsang D."/>
            <person name="Topham K."/>
            <person name="Topping I."/>
            <person name="Tsamla T."/>
            <person name="Vassiliev H."/>
            <person name="Vo A."/>
            <person name="Wangchuk T."/>
            <person name="Wangdi T."/>
            <person name="Weiand M."/>
            <person name="Wilkinson J."/>
            <person name="Wilson A."/>
            <person name="Yadav S."/>
            <person name="Young G."/>
            <person name="Yu Q."/>
            <person name="Zembek L."/>
            <person name="Zhong D."/>
            <person name="Zimmer A."/>
            <person name="Zwirko Z."/>
            <person name="Jaffe D.B."/>
            <person name="Alvarez P."/>
            <person name="Brockman W."/>
            <person name="Butler J."/>
            <person name="Chin C."/>
            <person name="Gnerre S."/>
            <person name="Grabherr M."/>
            <person name="Kleber M."/>
            <person name="Mauceli E."/>
            <person name="MacCallum I."/>
        </authorList>
    </citation>
    <scope>NUCLEOTIDE SEQUENCE [LARGE SCALE GENOMIC DNA]</scope>
    <source>
        <strain evidence="7">Tucson 14024-0371.13</strain>
    </source>
</reference>
<evidence type="ECO:0000313" key="7">
    <source>
        <dbReference type="Proteomes" id="UP000007801"/>
    </source>
</evidence>
<dbReference type="Pfam" id="PF00194">
    <property type="entry name" value="Carb_anhydrase"/>
    <property type="match status" value="1"/>
</dbReference>
<dbReference type="GeneID" id="6500787"/>
<comment type="function">
    <text evidence="4">Reversible hydration of carbon dioxide.</text>
</comment>
<dbReference type="InterPro" id="IPR018338">
    <property type="entry name" value="Carbonic_anhydrase_a-class_CS"/>
</dbReference>